<comment type="caution">
    <text evidence="2">The sequence shown here is derived from an EMBL/GenBank/DDBJ whole genome shotgun (WGS) entry which is preliminary data.</text>
</comment>
<name>A0ABU6CQW4_9ACTN</name>
<evidence type="ECO:0000313" key="2">
    <source>
        <dbReference type="EMBL" id="MEB3967150.1"/>
    </source>
</evidence>
<dbReference type="RefSeq" id="WP_324777137.1">
    <property type="nucleotide sequence ID" value="NZ_BAAATS010000066.1"/>
</dbReference>
<dbReference type="Proteomes" id="UP001352223">
    <property type="component" value="Unassembled WGS sequence"/>
</dbReference>
<evidence type="ECO:0000313" key="3">
    <source>
        <dbReference type="Proteomes" id="UP001352223"/>
    </source>
</evidence>
<reference evidence="2 3" key="1">
    <citation type="submission" date="2022-10" db="EMBL/GenBank/DDBJ databases">
        <authorList>
            <person name="Xie J."/>
            <person name="Shen N."/>
        </authorList>
    </citation>
    <scope>NUCLEOTIDE SEQUENCE [LARGE SCALE GENOMIC DNA]</scope>
    <source>
        <strain evidence="2 3">DSM 41681</strain>
    </source>
</reference>
<dbReference type="EMBL" id="JAOZYB010000377">
    <property type="protein sequence ID" value="MEB3967150.1"/>
    <property type="molecule type" value="Genomic_DNA"/>
</dbReference>
<keyword evidence="1" id="KW-0812">Transmembrane</keyword>
<protein>
    <submittedName>
        <fullName evidence="2">SHOCT domain-containing protein</fullName>
    </submittedName>
</protein>
<accession>A0ABU6CQW4</accession>
<proteinExistence type="predicted"/>
<keyword evidence="1" id="KW-0472">Membrane</keyword>
<gene>
    <name evidence="2" type="ORF">OKJ48_43985</name>
</gene>
<keyword evidence="3" id="KW-1185">Reference proteome</keyword>
<feature type="transmembrane region" description="Helical" evidence="1">
    <location>
        <begin position="12"/>
        <end position="36"/>
    </location>
</feature>
<sequence>MMFWYDHNVGGWGWFAMSAGMILFWALIVTVAVLLFRAVNRPQERTHSQAARSAEDILRERLARGDIEDDEYRRRLNTLHASPLTKP</sequence>
<evidence type="ECO:0000256" key="1">
    <source>
        <dbReference type="SAM" id="Phobius"/>
    </source>
</evidence>
<organism evidence="2 3">
    <name type="scientific">Streptomyces kunmingensis</name>
    <dbReference type="NCBI Taxonomy" id="68225"/>
    <lineage>
        <taxon>Bacteria</taxon>
        <taxon>Bacillati</taxon>
        <taxon>Actinomycetota</taxon>
        <taxon>Actinomycetes</taxon>
        <taxon>Kitasatosporales</taxon>
        <taxon>Streptomycetaceae</taxon>
        <taxon>Streptomyces</taxon>
    </lineage>
</organism>
<keyword evidence="1" id="KW-1133">Transmembrane helix</keyword>